<dbReference type="SMART" id="SM00228">
    <property type="entry name" value="PDZ"/>
    <property type="match status" value="1"/>
</dbReference>
<evidence type="ECO:0000313" key="2">
    <source>
        <dbReference type="EMBL" id="EKX55422.1"/>
    </source>
</evidence>
<dbReference type="SUPFAM" id="SSF50156">
    <property type="entry name" value="PDZ domain-like"/>
    <property type="match status" value="1"/>
</dbReference>
<organism evidence="2">
    <name type="scientific">Guillardia theta (strain CCMP2712)</name>
    <name type="common">Cryptophyte</name>
    <dbReference type="NCBI Taxonomy" id="905079"/>
    <lineage>
        <taxon>Eukaryota</taxon>
        <taxon>Cryptophyceae</taxon>
        <taxon>Pyrenomonadales</taxon>
        <taxon>Geminigeraceae</taxon>
        <taxon>Guillardia</taxon>
    </lineage>
</organism>
<dbReference type="InterPro" id="IPR041489">
    <property type="entry name" value="PDZ_6"/>
</dbReference>
<dbReference type="Gene3D" id="2.30.42.10">
    <property type="match status" value="1"/>
</dbReference>
<dbReference type="RefSeq" id="XP_005842402.1">
    <property type="nucleotide sequence ID" value="XM_005842345.1"/>
</dbReference>
<dbReference type="InterPro" id="IPR036034">
    <property type="entry name" value="PDZ_sf"/>
</dbReference>
<dbReference type="HOGENOM" id="CLU_2175880_0_0_1"/>
<dbReference type="EMBL" id="JH992965">
    <property type="protein sequence ID" value="EKX55422.1"/>
    <property type="molecule type" value="Genomic_DNA"/>
</dbReference>
<name>L1K4B4_GUITC</name>
<dbReference type="Pfam" id="PF17820">
    <property type="entry name" value="PDZ_6"/>
    <property type="match status" value="1"/>
</dbReference>
<protein>
    <recommendedName>
        <fullName evidence="1">PDZ domain-containing protein</fullName>
    </recommendedName>
</protein>
<dbReference type="PROSITE" id="PS50106">
    <property type="entry name" value="PDZ"/>
    <property type="match status" value="1"/>
</dbReference>
<sequence length="110" mass="11306">MQECGCGIVFGTDPSGSLVCRSFVPGGPAEASGLVQVGDILASVDGCDVLRKPVAQVAPLLLGKTGSRVRLGLQRSGTYLVVELERRPSTPAGALTAFMSAMGENGNKTR</sequence>
<evidence type="ECO:0000259" key="1">
    <source>
        <dbReference type="PROSITE" id="PS50106"/>
    </source>
</evidence>
<keyword evidence="4" id="KW-1185">Reference proteome</keyword>
<proteinExistence type="predicted"/>
<gene>
    <name evidence="2" type="ORF">GUITHDRAFT_99201</name>
</gene>
<reference evidence="2 4" key="1">
    <citation type="journal article" date="2012" name="Nature">
        <title>Algal genomes reveal evolutionary mosaicism and the fate of nucleomorphs.</title>
        <authorList>
            <consortium name="DOE Joint Genome Institute"/>
            <person name="Curtis B.A."/>
            <person name="Tanifuji G."/>
            <person name="Burki F."/>
            <person name="Gruber A."/>
            <person name="Irimia M."/>
            <person name="Maruyama S."/>
            <person name="Arias M.C."/>
            <person name="Ball S.G."/>
            <person name="Gile G.H."/>
            <person name="Hirakawa Y."/>
            <person name="Hopkins J.F."/>
            <person name="Kuo A."/>
            <person name="Rensing S.A."/>
            <person name="Schmutz J."/>
            <person name="Symeonidi A."/>
            <person name="Elias M."/>
            <person name="Eveleigh R.J."/>
            <person name="Herman E.K."/>
            <person name="Klute M.J."/>
            <person name="Nakayama T."/>
            <person name="Obornik M."/>
            <person name="Reyes-Prieto A."/>
            <person name="Armbrust E.V."/>
            <person name="Aves S.J."/>
            <person name="Beiko R.G."/>
            <person name="Coutinho P."/>
            <person name="Dacks J.B."/>
            <person name="Durnford D.G."/>
            <person name="Fast N.M."/>
            <person name="Green B.R."/>
            <person name="Grisdale C.J."/>
            <person name="Hempel F."/>
            <person name="Henrissat B."/>
            <person name="Hoppner M.P."/>
            <person name="Ishida K."/>
            <person name="Kim E."/>
            <person name="Koreny L."/>
            <person name="Kroth P.G."/>
            <person name="Liu Y."/>
            <person name="Malik S.B."/>
            <person name="Maier U.G."/>
            <person name="McRose D."/>
            <person name="Mock T."/>
            <person name="Neilson J.A."/>
            <person name="Onodera N.T."/>
            <person name="Poole A.M."/>
            <person name="Pritham E.J."/>
            <person name="Richards T.A."/>
            <person name="Rocap G."/>
            <person name="Roy S.W."/>
            <person name="Sarai C."/>
            <person name="Schaack S."/>
            <person name="Shirato S."/>
            <person name="Slamovits C.H."/>
            <person name="Spencer D.F."/>
            <person name="Suzuki S."/>
            <person name="Worden A.Z."/>
            <person name="Zauner S."/>
            <person name="Barry K."/>
            <person name="Bell C."/>
            <person name="Bharti A.K."/>
            <person name="Crow J.A."/>
            <person name="Grimwood J."/>
            <person name="Kramer R."/>
            <person name="Lindquist E."/>
            <person name="Lucas S."/>
            <person name="Salamov A."/>
            <person name="McFadden G.I."/>
            <person name="Lane C.E."/>
            <person name="Keeling P.J."/>
            <person name="Gray M.W."/>
            <person name="Grigoriev I.V."/>
            <person name="Archibald J.M."/>
        </authorList>
    </citation>
    <scope>NUCLEOTIDE SEQUENCE</scope>
    <source>
        <strain evidence="2 4">CCMP2712</strain>
    </source>
</reference>
<dbReference type="EnsemblProtists" id="EKX55422">
    <property type="protein sequence ID" value="EKX55422"/>
    <property type="gene ID" value="GUITHDRAFT_99201"/>
</dbReference>
<reference evidence="3" key="3">
    <citation type="submission" date="2015-06" db="UniProtKB">
        <authorList>
            <consortium name="EnsemblProtists"/>
        </authorList>
    </citation>
    <scope>IDENTIFICATION</scope>
</reference>
<dbReference type="KEGG" id="gtt:GUITHDRAFT_99201"/>
<dbReference type="Proteomes" id="UP000011087">
    <property type="component" value="Unassembled WGS sequence"/>
</dbReference>
<evidence type="ECO:0000313" key="4">
    <source>
        <dbReference type="Proteomes" id="UP000011087"/>
    </source>
</evidence>
<dbReference type="OrthoDB" id="165498at2759"/>
<reference evidence="4" key="2">
    <citation type="submission" date="2012-11" db="EMBL/GenBank/DDBJ databases">
        <authorList>
            <person name="Kuo A."/>
            <person name="Curtis B.A."/>
            <person name="Tanifuji G."/>
            <person name="Burki F."/>
            <person name="Gruber A."/>
            <person name="Irimia M."/>
            <person name="Maruyama S."/>
            <person name="Arias M.C."/>
            <person name="Ball S.G."/>
            <person name="Gile G.H."/>
            <person name="Hirakawa Y."/>
            <person name="Hopkins J.F."/>
            <person name="Rensing S.A."/>
            <person name="Schmutz J."/>
            <person name="Symeonidi A."/>
            <person name="Elias M."/>
            <person name="Eveleigh R.J."/>
            <person name="Herman E.K."/>
            <person name="Klute M.J."/>
            <person name="Nakayama T."/>
            <person name="Obornik M."/>
            <person name="Reyes-Prieto A."/>
            <person name="Armbrust E.V."/>
            <person name="Aves S.J."/>
            <person name="Beiko R.G."/>
            <person name="Coutinho P."/>
            <person name="Dacks J.B."/>
            <person name="Durnford D.G."/>
            <person name="Fast N.M."/>
            <person name="Green B.R."/>
            <person name="Grisdale C."/>
            <person name="Hempe F."/>
            <person name="Henrissat B."/>
            <person name="Hoppner M.P."/>
            <person name="Ishida K.-I."/>
            <person name="Kim E."/>
            <person name="Koreny L."/>
            <person name="Kroth P.G."/>
            <person name="Liu Y."/>
            <person name="Malik S.-B."/>
            <person name="Maier U.G."/>
            <person name="McRose D."/>
            <person name="Mock T."/>
            <person name="Neilson J.A."/>
            <person name="Onodera N.T."/>
            <person name="Poole A.M."/>
            <person name="Pritham E.J."/>
            <person name="Richards T.A."/>
            <person name="Rocap G."/>
            <person name="Roy S.W."/>
            <person name="Sarai C."/>
            <person name="Schaack S."/>
            <person name="Shirato S."/>
            <person name="Slamovits C.H."/>
            <person name="Spencer D.F."/>
            <person name="Suzuki S."/>
            <person name="Worden A.Z."/>
            <person name="Zauner S."/>
            <person name="Barry K."/>
            <person name="Bell C."/>
            <person name="Bharti A.K."/>
            <person name="Crow J.A."/>
            <person name="Grimwood J."/>
            <person name="Kramer R."/>
            <person name="Lindquist E."/>
            <person name="Lucas S."/>
            <person name="Salamov A."/>
            <person name="McFadden G.I."/>
            <person name="Lane C.E."/>
            <person name="Keeling P.J."/>
            <person name="Gray M.W."/>
            <person name="Grigoriev I.V."/>
            <person name="Archibald J.M."/>
        </authorList>
    </citation>
    <scope>NUCLEOTIDE SEQUENCE</scope>
    <source>
        <strain evidence="4">CCMP2712</strain>
    </source>
</reference>
<evidence type="ECO:0000313" key="3">
    <source>
        <dbReference type="EnsemblProtists" id="EKX55422"/>
    </source>
</evidence>
<feature type="domain" description="PDZ" evidence="1">
    <location>
        <begin position="1"/>
        <end position="77"/>
    </location>
</feature>
<dbReference type="PaxDb" id="55529-EKX55422"/>
<dbReference type="AlphaFoldDB" id="L1K4B4"/>
<accession>L1K4B4</accession>
<dbReference type="InterPro" id="IPR001478">
    <property type="entry name" value="PDZ"/>
</dbReference>
<dbReference type="GeneID" id="17312039"/>